<name>A0A1I5P9N3_9PSEU</name>
<accession>A0A1I5P9N3</accession>
<keyword evidence="2" id="KW-1185">Reference proteome</keyword>
<evidence type="ECO:0000313" key="2">
    <source>
        <dbReference type="Proteomes" id="UP000198727"/>
    </source>
</evidence>
<proteinExistence type="predicted"/>
<dbReference type="Proteomes" id="UP000198727">
    <property type="component" value="Unassembled WGS sequence"/>
</dbReference>
<dbReference type="AlphaFoldDB" id="A0A1I5P9N3"/>
<reference evidence="2" key="1">
    <citation type="submission" date="2016-10" db="EMBL/GenBank/DDBJ databases">
        <authorList>
            <person name="Varghese N."/>
            <person name="Submissions S."/>
        </authorList>
    </citation>
    <scope>NUCLEOTIDE SEQUENCE [LARGE SCALE GENOMIC DNA]</scope>
    <source>
        <strain evidence="2">CGMCC 4.5579</strain>
    </source>
</reference>
<dbReference type="STRING" id="587909.SAMN05421810_102208"/>
<organism evidence="1 2">
    <name type="scientific">Amycolatopsis arida</name>
    <dbReference type="NCBI Taxonomy" id="587909"/>
    <lineage>
        <taxon>Bacteria</taxon>
        <taxon>Bacillati</taxon>
        <taxon>Actinomycetota</taxon>
        <taxon>Actinomycetes</taxon>
        <taxon>Pseudonocardiales</taxon>
        <taxon>Pseudonocardiaceae</taxon>
        <taxon>Amycolatopsis</taxon>
    </lineage>
</organism>
<dbReference type="EMBL" id="FOWW01000002">
    <property type="protein sequence ID" value="SFP30819.1"/>
    <property type="molecule type" value="Genomic_DNA"/>
</dbReference>
<evidence type="ECO:0000313" key="1">
    <source>
        <dbReference type="EMBL" id="SFP30819.1"/>
    </source>
</evidence>
<sequence length="30" mass="3222">MFTKAPLNRARVSLAIVAVRILSLRVAGTP</sequence>
<gene>
    <name evidence="1" type="ORF">SAMN05421810_102208</name>
</gene>
<protein>
    <submittedName>
        <fullName evidence="1">Uncharacterized protein</fullName>
    </submittedName>
</protein>